<dbReference type="EMBL" id="SZYD01000014">
    <property type="protein sequence ID" value="KAD4178977.1"/>
    <property type="molecule type" value="Genomic_DNA"/>
</dbReference>
<gene>
    <name evidence="2" type="ORF">E3N88_27568</name>
</gene>
<accession>A0A5N6MY61</accession>
<dbReference type="GO" id="GO:0005776">
    <property type="term" value="C:autophagosome"/>
    <property type="evidence" value="ECO:0007669"/>
    <property type="project" value="TreeGrafter"/>
</dbReference>
<name>A0A5N6MY61_9ASTR</name>
<comment type="caution">
    <text evidence="2">The sequence shown here is derived from an EMBL/GenBank/DDBJ whole genome shotgun (WGS) entry which is preliminary data.</text>
</comment>
<evidence type="ECO:0000256" key="1">
    <source>
        <dbReference type="SAM" id="MobiDB-lite"/>
    </source>
</evidence>
<evidence type="ECO:0000313" key="3">
    <source>
        <dbReference type="Proteomes" id="UP000326396"/>
    </source>
</evidence>
<dbReference type="GO" id="GO:0006950">
    <property type="term" value="P:response to stress"/>
    <property type="evidence" value="ECO:0007669"/>
    <property type="project" value="TreeGrafter"/>
</dbReference>
<protein>
    <submittedName>
        <fullName evidence="2">Uncharacterized protein</fullName>
    </submittedName>
</protein>
<reference evidence="2 3" key="1">
    <citation type="submission" date="2019-05" db="EMBL/GenBank/DDBJ databases">
        <title>Mikania micrantha, genome provides insights into the molecular mechanism of rapid growth.</title>
        <authorList>
            <person name="Liu B."/>
        </authorList>
    </citation>
    <scope>NUCLEOTIDE SEQUENCE [LARGE SCALE GENOMIC DNA]</scope>
    <source>
        <strain evidence="2">NLD-2019</strain>
        <tissue evidence="2">Leaf</tissue>
    </source>
</reference>
<organism evidence="2 3">
    <name type="scientific">Mikania micrantha</name>
    <name type="common">bitter vine</name>
    <dbReference type="NCBI Taxonomy" id="192012"/>
    <lineage>
        <taxon>Eukaryota</taxon>
        <taxon>Viridiplantae</taxon>
        <taxon>Streptophyta</taxon>
        <taxon>Embryophyta</taxon>
        <taxon>Tracheophyta</taxon>
        <taxon>Spermatophyta</taxon>
        <taxon>Magnoliopsida</taxon>
        <taxon>eudicotyledons</taxon>
        <taxon>Gunneridae</taxon>
        <taxon>Pentapetalae</taxon>
        <taxon>asterids</taxon>
        <taxon>campanulids</taxon>
        <taxon>Asterales</taxon>
        <taxon>Asteraceae</taxon>
        <taxon>Asteroideae</taxon>
        <taxon>Heliantheae alliance</taxon>
        <taxon>Eupatorieae</taxon>
        <taxon>Mikania</taxon>
    </lineage>
</organism>
<dbReference type="InterPro" id="IPR053273">
    <property type="entry name" value="CST_Regulator"/>
</dbReference>
<dbReference type="GO" id="GO:0061908">
    <property type="term" value="C:phagophore"/>
    <property type="evidence" value="ECO:0007669"/>
    <property type="project" value="TreeGrafter"/>
</dbReference>
<dbReference type="AlphaFoldDB" id="A0A5N6MY61"/>
<dbReference type="PANTHER" id="PTHR34659:SF1">
    <property type="entry name" value="PROTEIN EGT2"/>
    <property type="match status" value="1"/>
</dbReference>
<dbReference type="Proteomes" id="UP000326396">
    <property type="component" value="Linkage Group LG4"/>
</dbReference>
<sequence>METVGKNVKNFFSAFVDEMAPTQVVDPVQYEAQLVPSMGINLAEPSASSVVEIIENPIDNISNIPKDAPLVPKELCQRPSSTGLRHSEQFTTETSQCLIGEEGTPTNNTSDNATQANLNSSTKILNIDYISEEKGVLYDESYSDVTANEYSDWGIENILNLDLDIDNMINLEENKTLLNEPAECDSNTLATHQASEFESSVTCNENQEEHAKHIIGSGLSSERFYESLNSSFQNSTVEPDAIDCNPTETVDDLSISSDILSSYGSFTTLSFDSNNETSVSCPGSGIADGSTVNIEDFQKDAVESCVIVEGEKLSVFPITSRSKSYKKMIQDAFLSRKRLTKEYRQLAVWYGDIDKELCQPTEGSSKPPAQDLPDSEWELL</sequence>
<feature type="region of interest" description="Disordered" evidence="1">
    <location>
        <begin position="359"/>
        <end position="380"/>
    </location>
</feature>
<proteinExistence type="predicted"/>
<dbReference type="OrthoDB" id="1644512at2759"/>
<keyword evidence="3" id="KW-1185">Reference proteome</keyword>
<dbReference type="PANTHER" id="PTHR34659">
    <property type="entry name" value="BNAA05G11610D PROTEIN"/>
    <property type="match status" value="1"/>
</dbReference>
<evidence type="ECO:0000313" key="2">
    <source>
        <dbReference type="EMBL" id="KAD4178977.1"/>
    </source>
</evidence>